<dbReference type="GO" id="GO:0016020">
    <property type="term" value="C:membrane"/>
    <property type="evidence" value="ECO:0007669"/>
    <property type="project" value="UniProtKB-SubCell"/>
</dbReference>
<dbReference type="GeneID" id="105305050"/>
<feature type="transmembrane region" description="Helical" evidence="5">
    <location>
        <begin position="12"/>
        <end position="32"/>
    </location>
</feature>
<keyword evidence="3 5" id="KW-1133">Transmembrane helix</keyword>
<protein>
    <submittedName>
        <fullName evidence="7">Membrane-spanning 4-domains subfamily A member 3</fullName>
    </submittedName>
</protein>
<evidence type="ECO:0000256" key="1">
    <source>
        <dbReference type="ARBA" id="ARBA00004141"/>
    </source>
</evidence>
<dbReference type="Pfam" id="PF04103">
    <property type="entry name" value="CD20"/>
    <property type="match status" value="1"/>
</dbReference>
<feature type="transmembrane region" description="Helical" evidence="5">
    <location>
        <begin position="44"/>
        <end position="65"/>
    </location>
</feature>
<accession>A0A6P3RQ78</accession>
<gene>
    <name evidence="7" type="primary">MS4A3</name>
</gene>
<proteinExistence type="predicted"/>
<dbReference type="CTD" id="932"/>
<sequence>MQSSFGMNTASTTIILVGFIFLSISLAVNSLSFKSCQSSPAPDLCIYMGASSNGFVSLMLIFTLLESCITISISAMGCKANCCNSREGGFFK</sequence>
<comment type="subcellular location">
    <subcellularLocation>
        <location evidence="1">Membrane</location>
        <topology evidence="1">Multi-pass membrane protein</topology>
    </subcellularLocation>
</comment>
<evidence type="ECO:0000313" key="7">
    <source>
        <dbReference type="RefSeq" id="XP_011377787.1"/>
    </source>
</evidence>
<dbReference type="Proteomes" id="UP000515202">
    <property type="component" value="Unplaced"/>
</dbReference>
<keyword evidence="6" id="KW-1185">Reference proteome</keyword>
<evidence type="ECO:0000256" key="5">
    <source>
        <dbReference type="SAM" id="Phobius"/>
    </source>
</evidence>
<dbReference type="InterPro" id="IPR007237">
    <property type="entry name" value="CD20-like"/>
</dbReference>
<dbReference type="AlphaFoldDB" id="A0A6P3RQ78"/>
<organism evidence="6 7">
    <name type="scientific">Pteropus vampyrus</name>
    <name type="common">Large flying fox</name>
    <dbReference type="NCBI Taxonomy" id="132908"/>
    <lineage>
        <taxon>Eukaryota</taxon>
        <taxon>Metazoa</taxon>
        <taxon>Chordata</taxon>
        <taxon>Craniata</taxon>
        <taxon>Vertebrata</taxon>
        <taxon>Euteleostomi</taxon>
        <taxon>Mammalia</taxon>
        <taxon>Eutheria</taxon>
        <taxon>Laurasiatheria</taxon>
        <taxon>Chiroptera</taxon>
        <taxon>Yinpterochiroptera</taxon>
        <taxon>Pteropodoidea</taxon>
        <taxon>Pteropodidae</taxon>
        <taxon>Pteropodinae</taxon>
        <taxon>Pteropus</taxon>
    </lineage>
</organism>
<keyword evidence="4 5" id="KW-0472">Membrane</keyword>
<evidence type="ECO:0000313" key="6">
    <source>
        <dbReference type="Proteomes" id="UP000515202"/>
    </source>
</evidence>
<dbReference type="RefSeq" id="XP_011377787.1">
    <property type="nucleotide sequence ID" value="XM_011379485.1"/>
</dbReference>
<dbReference type="OrthoDB" id="10071849at2759"/>
<keyword evidence="2 5" id="KW-0812">Transmembrane</keyword>
<reference evidence="7" key="1">
    <citation type="submission" date="2025-08" db="UniProtKB">
        <authorList>
            <consortium name="RefSeq"/>
        </authorList>
    </citation>
    <scope>IDENTIFICATION</scope>
    <source>
        <tissue evidence="7">Kidney</tissue>
    </source>
</reference>
<evidence type="ECO:0000256" key="2">
    <source>
        <dbReference type="ARBA" id="ARBA00022692"/>
    </source>
</evidence>
<name>A0A6P3RQ78_PTEVA</name>
<evidence type="ECO:0000256" key="3">
    <source>
        <dbReference type="ARBA" id="ARBA00022989"/>
    </source>
</evidence>
<dbReference type="KEGG" id="pvp:105305050"/>
<evidence type="ECO:0000256" key="4">
    <source>
        <dbReference type="ARBA" id="ARBA00023136"/>
    </source>
</evidence>